<dbReference type="PANTHER" id="PTHR31230">
    <property type="entry name" value="MYELOID-DERIVED GROWTH FACTOR MYDGF"/>
    <property type="match status" value="1"/>
</dbReference>
<name>A0A8D0DWL4_SALMN</name>
<reference evidence="2" key="2">
    <citation type="submission" date="2025-09" db="UniProtKB">
        <authorList>
            <consortium name="Ensembl"/>
        </authorList>
    </citation>
    <scope>IDENTIFICATION</scope>
</reference>
<sequence length="171" mass="18821">MAAPRVFRIRPLWGGFLAAFVVQQLLLPALGADGGSSTAEFDVRPGGMVHSFTRSLGDNSCTFTYAAQGGTNEKWQMSIGVSEDNMLFSCTVWRPQGKSYLFFTQFKADVTKAKIEYSMAYSAAATGSQSDVPLKEEEFQVTETSVSHREGKFRSELSKLMIVARTAHDEL</sequence>
<dbReference type="InterPro" id="IPR018887">
    <property type="entry name" value="MYDGF"/>
</dbReference>
<evidence type="ECO:0000256" key="1">
    <source>
        <dbReference type="SAM" id="SignalP"/>
    </source>
</evidence>
<dbReference type="GO" id="GO:0045944">
    <property type="term" value="P:positive regulation of transcription by RNA polymerase II"/>
    <property type="evidence" value="ECO:0007669"/>
    <property type="project" value="Ensembl"/>
</dbReference>
<accession>A0A8D0DWL4</accession>
<dbReference type="GeneTree" id="ENSGT00390000000777"/>
<organism evidence="2 3">
    <name type="scientific">Salvator merianae</name>
    <name type="common">Argentine black and white tegu</name>
    <name type="synonym">Tupinambis merianae</name>
    <dbReference type="NCBI Taxonomy" id="96440"/>
    <lineage>
        <taxon>Eukaryota</taxon>
        <taxon>Metazoa</taxon>
        <taxon>Chordata</taxon>
        <taxon>Craniata</taxon>
        <taxon>Vertebrata</taxon>
        <taxon>Euteleostomi</taxon>
        <taxon>Lepidosauria</taxon>
        <taxon>Squamata</taxon>
        <taxon>Bifurcata</taxon>
        <taxon>Unidentata</taxon>
        <taxon>Episquamata</taxon>
        <taxon>Laterata</taxon>
        <taxon>Teiioidea</taxon>
        <taxon>Teiidae</taxon>
        <taxon>Salvator</taxon>
    </lineage>
</organism>
<dbReference type="AlphaFoldDB" id="A0A8D0DWL4"/>
<evidence type="ECO:0000313" key="2">
    <source>
        <dbReference type="Ensembl" id="ENSSMRP00000022907.1"/>
    </source>
</evidence>
<proteinExistence type="predicted"/>
<dbReference type="GO" id="GO:0005615">
    <property type="term" value="C:extracellular space"/>
    <property type="evidence" value="ECO:0007669"/>
    <property type="project" value="Ensembl"/>
</dbReference>
<reference evidence="2" key="1">
    <citation type="submission" date="2025-08" db="UniProtKB">
        <authorList>
            <consortium name="Ensembl"/>
        </authorList>
    </citation>
    <scope>IDENTIFICATION</scope>
</reference>
<dbReference type="PANTHER" id="PTHR31230:SF1">
    <property type="entry name" value="MYELOID-DERIVED GROWTH FACTOR"/>
    <property type="match status" value="1"/>
</dbReference>
<dbReference type="GO" id="GO:0005794">
    <property type="term" value="C:Golgi apparatus"/>
    <property type="evidence" value="ECO:0007669"/>
    <property type="project" value="Ensembl"/>
</dbReference>
<dbReference type="GO" id="GO:0045766">
    <property type="term" value="P:positive regulation of angiogenesis"/>
    <property type="evidence" value="ECO:0007669"/>
    <property type="project" value="Ensembl"/>
</dbReference>
<dbReference type="Proteomes" id="UP000694421">
    <property type="component" value="Unplaced"/>
</dbReference>
<feature type="chain" id="PRO_5034855632" evidence="1">
    <location>
        <begin position="32"/>
        <end position="171"/>
    </location>
</feature>
<dbReference type="GO" id="GO:0051897">
    <property type="term" value="P:positive regulation of phosphatidylinositol 3-kinase/protein kinase B signal transduction"/>
    <property type="evidence" value="ECO:0007669"/>
    <property type="project" value="Ensembl"/>
</dbReference>
<dbReference type="GO" id="GO:0001938">
    <property type="term" value="P:positive regulation of endothelial cell proliferation"/>
    <property type="evidence" value="ECO:0007669"/>
    <property type="project" value="Ensembl"/>
</dbReference>
<dbReference type="OMA" id="CIFTYAS"/>
<dbReference type="GO" id="GO:0005783">
    <property type="term" value="C:endoplasmic reticulum"/>
    <property type="evidence" value="ECO:0007669"/>
    <property type="project" value="Ensembl"/>
</dbReference>
<dbReference type="Pfam" id="PF10572">
    <property type="entry name" value="UPF0556"/>
    <property type="match status" value="1"/>
</dbReference>
<keyword evidence="1" id="KW-0732">Signal</keyword>
<dbReference type="Ensembl" id="ENSSMRT00000026791.1">
    <property type="protein sequence ID" value="ENSSMRP00000022907.1"/>
    <property type="gene ID" value="ENSSMRG00000017781.1"/>
</dbReference>
<dbReference type="GO" id="GO:0043410">
    <property type="term" value="P:positive regulation of MAPK cascade"/>
    <property type="evidence" value="ECO:0007669"/>
    <property type="project" value="Ensembl"/>
</dbReference>
<protein>
    <submittedName>
        <fullName evidence="2">Myeloid derived growth factor</fullName>
    </submittedName>
</protein>
<keyword evidence="3" id="KW-1185">Reference proteome</keyword>
<evidence type="ECO:0000313" key="3">
    <source>
        <dbReference type="Proteomes" id="UP000694421"/>
    </source>
</evidence>
<feature type="signal peptide" evidence="1">
    <location>
        <begin position="1"/>
        <end position="31"/>
    </location>
</feature>
<dbReference type="GO" id="GO:0043066">
    <property type="term" value="P:negative regulation of apoptotic process"/>
    <property type="evidence" value="ECO:0007669"/>
    <property type="project" value="Ensembl"/>
</dbReference>